<name>A8I9U0_AZOC5</name>
<dbReference type="HOGENOM" id="CLU_136716_3_0_5"/>
<reference evidence="2 3" key="6">
    <citation type="journal article" date="2011" name="Appl. Environ. Microbiol.">
        <title>Involvement of the azorhizobial chromosome partition gene (parA) in the onset of bacteroid differentiation during Sesbania rostrata stem nodule development.</title>
        <authorList>
            <person name="Liu CT."/>
            <person name="Lee KB."/>
            <person name="Wang YS."/>
            <person name="Peng MH."/>
            <person name="Lee KT."/>
            <person name="Suzuki S."/>
            <person name="Suzuki T."/>
            <person name="Oyaizu H."/>
        </authorList>
    </citation>
    <scope>NUCLEOTIDE SEQUENCE [LARGE SCALE GENOMIC DNA]</scope>
    <source>
        <strain evidence="3">ATCC 43989 / DSM 5975 / JCM 20966 / LMG 6465 / NBRC 14845 / NCIMB 13405 / ORS 571</strain>
    </source>
</reference>
<evidence type="ECO:0000256" key="1">
    <source>
        <dbReference type="SAM" id="MobiDB-lite"/>
    </source>
</evidence>
<dbReference type="SUPFAM" id="SSF46785">
    <property type="entry name" value="Winged helix' DNA-binding domain"/>
    <property type="match status" value="1"/>
</dbReference>
<organism evidence="2 3">
    <name type="scientific">Azorhizobium caulinodans (strain ATCC 43989 / DSM 5975 / JCM 20966 / LMG 6465 / NBRC 14845 / NCIMB 13405 / ORS 571)</name>
    <dbReference type="NCBI Taxonomy" id="438753"/>
    <lineage>
        <taxon>Bacteria</taxon>
        <taxon>Pseudomonadati</taxon>
        <taxon>Pseudomonadota</taxon>
        <taxon>Alphaproteobacteria</taxon>
        <taxon>Hyphomicrobiales</taxon>
        <taxon>Xanthobacteraceae</taxon>
        <taxon>Azorhizobium</taxon>
    </lineage>
</organism>
<dbReference type="InterPro" id="IPR036388">
    <property type="entry name" value="WH-like_DNA-bd_sf"/>
</dbReference>
<keyword evidence="3" id="KW-1185">Reference proteome</keyword>
<dbReference type="STRING" id="438753.AZC_2831"/>
<proteinExistence type="predicted"/>
<dbReference type="AlphaFoldDB" id="A8I9U0"/>
<gene>
    <name evidence="2" type="ordered locus">AZC_2831</name>
</gene>
<reference evidence="2 3" key="5">
    <citation type="journal article" date="2010" name="Appl. Environ. Microbiol.">
        <title>phrR-like gene praR of Azorhizobium caulinodans ORS571 is essential for symbiosis with Sesbania rostrata and is involved in expression of reb genes.</title>
        <authorList>
            <person name="Akiba N."/>
            <person name="Aono T."/>
            <person name="Toyazaki H."/>
            <person name="Sato S."/>
            <person name="Oyaizu H."/>
        </authorList>
    </citation>
    <scope>NUCLEOTIDE SEQUENCE [LARGE SCALE GENOMIC DNA]</scope>
    <source>
        <strain evidence="3">ATCC 43989 / DSM 5975 / JCM 20966 / LMG 6465 / NBRC 14845 / NCIMB 13405 / ORS 571</strain>
    </source>
</reference>
<protein>
    <recommendedName>
        <fullName evidence="4">DUF3253 domain-containing protein</fullName>
    </recommendedName>
</protein>
<dbReference type="Proteomes" id="UP000000270">
    <property type="component" value="Chromosome"/>
</dbReference>
<feature type="region of interest" description="Disordered" evidence="1">
    <location>
        <begin position="1"/>
        <end position="28"/>
    </location>
</feature>
<reference evidence="3" key="2">
    <citation type="submission" date="2007-04" db="EMBL/GenBank/DDBJ databases">
        <title>Complete genome sequence of the nitrogen-fixing bacterium Azorhizobium caulinodans ORS571.</title>
        <authorList>
            <person name="Lee K.B."/>
            <person name="Backer P.D."/>
            <person name="Aono T."/>
            <person name="Liu C.T."/>
            <person name="Suzuki S."/>
            <person name="Suzuki T."/>
            <person name="Kaneko T."/>
            <person name="Yamada M."/>
            <person name="Tabata S."/>
            <person name="Kupfer D.M."/>
            <person name="Najar F.Z."/>
            <person name="Wiley G.B."/>
            <person name="Roe B."/>
            <person name="Binnewies T."/>
            <person name="Ussery D."/>
            <person name="Vereecke D."/>
            <person name="Gevers D."/>
            <person name="Holsters M."/>
            <person name="Oyaizu H."/>
        </authorList>
    </citation>
    <scope>NUCLEOTIDE SEQUENCE [LARGE SCALE GENOMIC DNA]</scope>
    <source>
        <strain evidence="3">ATCC 43989 / DSM 5975 / JCM 20966 / LMG 6465 / NBRC 14845 / NCIMB 13405 / ORS 571</strain>
    </source>
</reference>
<reference evidence="2 3" key="3">
    <citation type="journal article" date="2008" name="BMC Genomics">
        <title>The genome of the versatile nitrogen fixer Azorhizobium caulinodans ORS571.</title>
        <authorList>
            <person name="Lee KB."/>
            <person name="Backer P.D."/>
            <person name="Aono T."/>
            <person name="Liu CT."/>
            <person name="Suzuki S."/>
            <person name="Suzuki T."/>
            <person name="Kaneko T."/>
            <person name="Yamada M."/>
            <person name="Tabata S."/>
            <person name="Kupfer D.M."/>
            <person name="Najar F.Z."/>
            <person name="Wiley G.B."/>
            <person name="Roe B."/>
            <person name="Binnewies T.T."/>
            <person name="Ussery D.W."/>
            <person name="D'Haeze W."/>
            <person name="Herder J.D."/>
            <person name="Gevers D."/>
            <person name="Vereecke D."/>
            <person name="Holsters M."/>
            <person name="Oyaizu H."/>
        </authorList>
    </citation>
    <scope>NUCLEOTIDE SEQUENCE [LARGE SCALE GENOMIC DNA]</scope>
    <source>
        <strain evidence="3">ATCC 43989 / DSM 5975 / JCM 20966 / LMG 6465 / NBRC 14845 / NCIMB 13405 / ORS 571</strain>
    </source>
</reference>
<dbReference type="Pfam" id="PF11625">
    <property type="entry name" value="DUF3253"/>
    <property type="match status" value="1"/>
</dbReference>
<dbReference type="EMBL" id="AP009384">
    <property type="protein sequence ID" value="BAF88829.1"/>
    <property type="molecule type" value="Genomic_DNA"/>
</dbReference>
<evidence type="ECO:0008006" key="4">
    <source>
        <dbReference type="Google" id="ProtNLM"/>
    </source>
</evidence>
<evidence type="ECO:0000313" key="3">
    <source>
        <dbReference type="Proteomes" id="UP000000270"/>
    </source>
</evidence>
<dbReference type="InterPro" id="IPR021660">
    <property type="entry name" value="DUF3253"/>
</dbReference>
<dbReference type="eggNOG" id="ENOG5032YT1">
    <property type="taxonomic scope" value="Bacteria"/>
</dbReference>
<feature type="compositionally biased region" description="Basic and acidic residues" evidence="1">
    <location>
        <begin position="1"/>
        <end position="16"/>
    </location>
</feature>
<evidence type="ECO:0000313" key="2">
    <source>
        <dbReference type="EMBL" id="BAF88829.1"/>
    </source>
</evidence>
<sequence>MTDKPITDRPIDDRSASENAPQGALPSDAEVEASILAMARAREDGKSIDPSDVAKAFGPGENWQRVLPIVRRVAVRLAKEGRLLIYRKGKPVDPEAFRGVYRLGLPRED</sequence>
<dbReference type="Gene3D" id="1.10.10.10">
    <property type="entry name" value="Winged helix-like DNA-binding domain superfamily/Winged helix DNA-binding domain"/>
    <property type="match status" value="1"/>
</dbReference>
<dbReference type="InterPro" id="IPR036390">
    <property type="entry name" value="WH_DNA-bd_sf"/>
</dbReference>
<dbReference type="KEGG" id="azc:AZC_2831"/>
<accession>A8I9U0</accession>
<reference evidence="2 3" key="4">
    <citation type="journal article" date="2009" name="Appl. Environ. Microbiol.">
        <title>Comparative genome-wide transcriptional profiling of Azorhizobium caulinodans ORS571 grown under free-living and symbiotic conditions.</title>
        <authorList>
            <person name="Tsukada S."/>
            <person name="Aono T."/>
            <person name="Akiba N."/>
            <person name="Lee KB."/>
            <person name="Liu CT."/>
            <person name="Toyazaki H."/>
            <person name="Oyaizu H."/>
        </authorList>
    </citation>
    <scope>NUCLEOTIDE SEQUENCE [LARGE SCALE GENOMIC DNA]</scope>
    <source>
        <strain evidence="3">ATCC 43989 / DSM 5975 / JCM 20966 / LMG 6465 / NBRC 14845 / NCIMB 13405 / ORS 571</strain>
    </source>
</reference>
<dbReference type="RefSeq" id="WP_012171355.1">
    <property type="nucleotide sequence ID" value="NC_009937.1"/>
</dbReference>
<reference evidence="2 3" key="1">
    <citation type="journal article" date="2007" name="Appl. Environ. Microbiol.">
        <title>Rhizobial factors required for stem nodule maturation and maintenance in Sesbania rostrata-Azorhizobium caulinodans ORS571 symbiosis.</title>
        <authorList>
            <person name="Suzuki S."/>
            <person name="Aono T."/>
            <person name="Lee KB."/>
            <person name="Suzuki T."/>
            <person name="Liu CT."/>
            <person name="Miwa H."/>
            <person name="Wakao S."/>
            <person name="Iki T."/>
            <person name="Oyaizu H."/>
        </authorList>
    </citation>
    <scope>NUCLEOTIDE SEQUENCE [LARGE SCALE GENOMIC DNA]</scope>
    <source>
        <strain evidence="3">ATCC 43989 / DSM 5975 / JCM 20966 / LMG 6465 / NBRC 14845 / NCIMB 13405 / ORS 571</strain>
    </source>
</reference>